<keyword evidence="1" id="KW-0472">Membrane</keyword>
<keyword evidence="1" id="KW-0812">Transmembrane</keyword>
<dbReference type="Pfam" id="PF09990">
    <property type="entry name" value="DUF2231"/>
    <property type="match status" value="1"/>
</dbReference>
<keyword evidence="4" id="KW-1185">Reference proteome</keyword>
<feature type="domain" description="DUF2231" evidence="2">
    <location>
        <begin position="8"/>
        <end position="173"/>
    </location>
</feature>
<feature type="transmembrane region" description="Helical" evidence="1">
    <location>
        <begin position="137"/>
        <end position="156"/>
    </location>
</feature>
<accession>A0ABS7Q0F7</accession>
<dbReference type="RefSeq" id="WP_222959497.1">
    <property type="nucleotide sequence ID" value="NZ_JAINZZ010000001.1"/>
</dbReference>
<feature type="transmembrane region" description="Helical" evidence="1">
    <location>
        <begin position="12"/>
        <end position="33"/>
    </location>
</feature>
<dbReference type="EMBL" id="JAINZZ010000001">
    <property type="protein sequence ID" value="MBY8876229.1"/>
    <property type="molecule type" value="Genomic_DNA"/>
</dbReference>
<gene>
    <name evidence="3" type="ORF">K7862_01055</name>
</gene>
<name>A0ABS7Q0F7_9ACTN</name>
<evidence type="ECO:0000259" key="2">
    <source>
        <dbReference type="Pfam" id="PF09990"/>
    </source>
</evidence>
<dbReference type="Proteomes" id="UP000778578">
    <property type="component" value="Unassembled WGS sequence"/>
</dbReference>
<evidence type="ECO:0000313" key="4">
    <source>
        <dbReference type="Proteomes" id="UP000778578"/>
    </source>
</evidence>
<organism evidence="3 4">
    <name type="scientific">Actinacidiphila acidipaludis</name>
    <dbReference type="NCBI Taxonomy" id="2873382"/>
    <lineage>
        <taxon>Bacteria</taxon>
        <taxon>Bacillati</taxon>
        <taxon>Actinomycetota</taxon>
        <taxon>Actinomycetes</taxon>
        <taxon>Kitasatosporales</taxon>
        <taxon>Streptomycetaceae</taxon>
        <taxon>Actinacidiphila</taxon>
    </lineage>
</organism>
<comment type="caution">
    <text evidence="3">The sequence shown here is derived from an EMBL/GenBank/DDBJ whole genome shotgun (WGS) entry which is preliminary data.</text>
</comment>
<protein>
    <recommendedName>
        <fullName evidence="2">DUF2231 domain-containing protein</fullName>
    </recommendedName>
</protein>
<evidence type="ECO:0000256" key="1">
    <source>
        <dbReference type="SAM" id="Phobius"/>
    </source>
</evidence>
<keyword evidence="1" id="KW-1133">Transmembrane helix</keyword>
<evidence type="ECO:0000313" key="3">
    <source>
        <dbReference type="EMBL" id="MBY8876229.1"/>
    </source>
</evidence>
<reference evidence="3 4" key="1">
    <citation type="submission" date="2021-08" db="EMBL/GenBank/DDBJ databases">
        <title>WGS of actinomycetes from Thailand.</title>
        <authorList>
            <person name="Thawai C."/>
        </authorList>
    </citation>
    <scope>NUCLEOTIDE SEQUENCE [LARGE SCALE GENOMIC DNA]</scope>
    <source>
        <strain evidence="3 4">PLK6-54</strain>
    </source>
</reference>
<proteinExistence type="predicted"/>
<feature type="transmembrane region" description="Helical" evidence="1">
    <location>
        <begin position="45"/>
        <end position="68"/>
    </location>
</feature>
<sequence>MSLTHIDGLPAHVLFVHFILVMVPLTALAAVVCAVQPRFARRIGLVLPIMGLVTLGMVPVTTHAGEWLESRVGNDPLIHKHTELGDGLLPWAFGLFVATLAVWWLGRRFGHSAQAGPDEQATAEGTSPVAARRAAPGIVRAVVLALAVVVSVGAVVDVYRIGESGAKAAWHDNYDKSASAHHD</sequence>
<feature type="transmembrane region" description="Helical" evidence="1">
    <location>
        <begin position="88"/>
        <end position="106"/>
    </location>
</feature>
<dbReference type="InterPro" id="IPR019251">
    <property type="entry name" value="DUF2231_TM"/>
</dbReference>